<dbReference type="NCBIfam" id="NF001159">
    <property type="entry name" value="PRK00150.1-3"/>
    <property type="match status" value="1"/>
</dbReference>
<dbReference type="NCBIfam" id="TIGR00079">
    <property type="entry name" value="pept_deformyl"/>
    <property type="match status" value="1"/>
</dbReference>
<keyword evidence="2" id="KW-0479">Metal-binding</keyword>
<dbReference type="RefSeq" id="WP_097643797.1">
    <property type="nucleotide sequence ID" value="NZ_NQWI01000031.1"/>
</dbReference>
<evidence type="ECO:0000256" key="1">
    <source>
        <dbReference type="ARBA" id="ARBA00010759"/>
    </source>
</evidence>
<keyword evidence="2" id="KW-0408">Iron</keyword>
<name>A0A2A6RKJ6_9CHLR</name>
<dbReference type="GO" id="GO:0042586">
    <property type="term" value="F:peptide deformylase activity"/>
    <property type="evidence" value="ECO:0007669"/>
    <property type="project" value="UniProtKB-UniRule"/>
</dbReference>
<evidence type="ECO:0000256" key="2">
    <source>
        <dbReference type="HAMAP-Rule" id="MF_00163"/>
    </source>
</evidence>
<feature type="binding site" evidence="2">
    <location>
        <position position="109"/>
    </location>
    <ligand>
        <name>Fe cation</name>
        <dbReference type="ChEBI" id="CHEBI:24875"/>
    </ligand>
</feature>
<evidence type="ECO:0000313" key="4">
    <source>
        <dbReference type="Proteomes" id="UP000220527"/>
    </source>
</evidence>
<dbReference type="PIRSF" id="PIRSF004749">
    <property type="entry name" value="Pep_def"/>
    <property type="match status" value="1"/>
</dbReference>
<dbReference type="GO" id="GO:0046872">
    <property type="term" value="F:metal ion binding"/>
    <property type="evidence" value="ECO:0007669"/>
    <property type="project" value="UniProtKB-KW"/>
</dbReference>
<feature type="active site" evidence="2">
    <location>
        <position position="153"/>
    </location>
</feature>
<proteinExistence type="inferred from homology"/>
<reference evidence="4" key="1">
    <citation type="submission" date="2017-08" db="EMBL/GenBank/DDBJ databases">
        <authorList>
            <person name="Grouzdev D.S."/>
            <person name="Gaisin V.A."/>
            <person name="Rysina M.S."/>
            <person name="Gorlenko V.M."/>
        </authorList>
    </citation>
    <scope>NUCLEOTIDE SEQUENCE [LARGE SCALE GENOMIC DNA]</scope>
    <source>
        <strain evidence="4">Kir15-3F</strain>
    </source>
</reference>
<comment type="cofactor">
    <cofactor evidence="2">
        <name>Fe(2+)</name>
        <dbReference type="ChEBI" id="CHEBI:29033"/>
    </cofactor>
    <text evidence="2">Binds 1 Fe(2+) ion.</text>
</comment>
<keyword evidence="2" id="KW-0378">Hydrolase</keyword>
<dbReference type="HAMAP" id="MF_00163">
    <property type="entry name" value="Pep_deformylase"/>
    <property type="match status" value="1"/>
</dbReference>
<protein>
    <recommendedName>
        <fullName evidence="2">Peptide deformylase</fullName>
        <shortName evidence="2">PDF</shortName>
        <ecNumber evidence="2">3.5.1.88</ecNumber>
    </recommendedName>
    <alternativeName>
        <fullName evidence="2">Polypeptide deformylase</fullName>
    </alternativeName>
</protein>
<gene>
    <name evidence="2 3" type="primary">def</name>
    <name evidence="3" type="ORF">CJ255_09140</name>
</gene>
<dbReference type="EMBL" id="NQWI01000031">
    <property type="protein sequence ID" value="PDW03409.1"/>
    <property type="molecule type" value="Genomic_DNA"/>
</dbReference>
<comment type="function">
    <text evidence="2">Removes the formyl group from the N-terminal Met of newly synthesized proteins. Requires at least a dipeptide for an efficient rate of reaction. N-terminal L-methionine is a prerequisite for activity but the enzyme has broad specificity at other positions.</text>
</comment>
<sequence>MALRRIFRIDNDSDKKVLKTHCRPVKLPDRNMKQLIADMFETMQAANGVGLAAPQVGLPIQLCIIEIPPEVEEQPDGTQVEVAPVEHYVLINPKIVKVSGEEVMREEGCLSLPGWYGQVPRHTWVTVEFQDVSGKLRRLRKAGGLLGWVIQHEVDHLNGILFTERIRDLSTLRDMNAEAEAEKLVV</sequence>
<dbReference type="CDD" id="cd00487">
    <property type="entry name" value="Pep_deformylase"/>
    <property type="match status" value="1"/>
</dbReference>
<dbReference type="InterPro" id="IPR036821">
    <property type="entry name" value="Peptide_deformylase_sf"/>
</dbReference>
<dbReference type="PANTHER" id="PTHR10458:SF22">
    <property type="entry name" value="PEPTIDE DEFORMYLASE"/>
    <property type="match status" value="1"/>
</dbReference>
<dbReference type="Gene3D" id="3.90.45.10">
    <property type="entry name" value="Peptide deformylase"/>
    <property type="match status" value="1"/>
</dbReference>
<comment type="catalytic activity">
    <reaction evidence="2">
        <text>N-terminal N-formyl-L-methionyl-[peptide] + H2O = N-terminal L-methionyl-[peptide] + formate</text>
        <dbReference type="Rhea" id="RHEA:24420"/>
        <dbReference type="Rhea" id="RHEA-COMP:10639"/>
        <dbReference type="Rhea" id="RHEA-COMP:10640"/>
        <dbReference type="ChEBI" id="CHEBI:15377"/>
        <dbReference type="ChEBI" id="CHEBI:15740"/>
        <dbReference type="ChEBI" id="CHEBI:49298"/>
        <dbReference type="ChEBI" id="CHEBI:64731"/>
        <dbReference type="EC" id="3.5.1.88"/>
    </reaction>
</comment>
<dbReference type="InterPro" id="IPR023635">
    <property type="entry name" value="Peptide_deformylase"/>
</dbReference>
<keyword evidence="4" id="KW-1185">Reference proteome</keyword>
<dbReference type="Pfam" id="PF01327">
    <property type="entry name" value="Pep_deformylase"/>
    <property type="match status" value="1"/>
</dbReference>
<comment type="caution">
    <text evidence="3">The sequence shown here is derived from an EMBL/GenBank/DDBJ whole genome shotgun (WGS) entry which is preliminary data.</text>
</comment>
<evidence type="ECO:0000313" key="3">
    <source>
        <dbReference type="EMBL" id="PDW03409.1"/>
    </source>
</evidence>
<dbReference type="PANTHER" id="PTHR10458">
    <property type="entry name" value="PEPTIDE DEFORMYLASE"/>
    <property type="match status" value="1"/>
</dbReference>
<dbReference type="OrthoDB" id="9784988at2"/>
<dbReference type="SUPFAM" id="SSF56420">
    <property type="entry name" value="Peptide deformylase"/>
    <property type="match status" value="1"/>
</dbReference>
<comment type="similarity">
    <text evidence="1 2">Belongs to the polypeptide deformylase family.</text>
</comment>
<accession>A0A2A6RKJ6</accession>
<dbReference type="EC" id="3.5.1.88" evidence="2"/>
<dbReference type="AlphaFoldDB" id="A0A2A6RKJ6"/>
<dbReference type="PRINTS" id="PR01576">
    <property type="entry name" value="PDEFORMYLASE"/>
</dbReference>
<keyword evidence="2" id="KW-0648">Protein biosynthesis</keyword>
<feature type="binding site" evidence="2">
    <location>
        <position position="156"/>
    </location>
    <ligand>
        <name>Fe cation</name>
        <dbReference type="ChEBI" id="CHEBI:24875"/>
    </ligand>
</feature>
<dbReference type="GO" id="GO:0006412">
    <property type="term" value="P:translation"/>
    <property type="evidence" value="ECO:0007669"/>
    <property type="project" value="UniProtKB-UniRule"/>
</dbReference>
<organism evidence="3 4">
    <name type="scientific">Candidatus Viridilinea mediisalina</name>
    <dbReference type="NCBI Taxonomy" id="2024553"/>
    <lineage>
        <taxon>Bacteria</taxon>
        <taxon>Bacillati</taxon>
        <taxon>Chloroflexota</taxon>
        <taxon>Chloroflexia</taxon>
        <taxon>Chloroflexales</taxon>
        <taxon>Chloroflexineae</taxon>
        <taxon>Oscillochloridaceae</taxon>
        <taxon>Candidatus Viridilinea</taxon>
    </lineage>
</organism>
<feature type="binding site" evidence="2">
    <location>
        <position position="152"/>
    </location>
    <ligand>
        <name>Fe cation</name>
        <dbReference type="ChEBI" id="CHEBI:24875"/>
    </ligand>
</feature>
<dbReference type="Proteomes" id="UP000220527">
    <property type="component" value="Unassembled WGS sequence"/>
</dbReference>